<protein>
    <recommendedName>
        <fullName evidence="4">Dynamin stalk domain-containing protein</fullName>
    </recommendedName>
</protein>
<evidence type="ECO:0008006" key="4">
    <source>
        <dbReference type="Google" id="ProtNLM"/>
    </source>
</evidence>
<keyword evidence="3" id="KW-1185">Reference proteome</keyword>
<evidence type="ECO:0000256" key="1">
    <source>
        <dbReference type="SAM" id="MobiDB-lite"/>
    </source>
</evidence>
<evidence type="ECO:0000313" key="2">
    <source>
        <dbReference type="EMBL" id="KAK7432247.1"/>
    </source>
</evidence>
<accession>A0ABR1IGW4</accession>
<dbReference type="EMBL" id="JAZAVK010000006">
    <property type="protein sequence ID" value="KAK7432247.1"/>
    <property type="molecule type" value="Genomic_DNA"/>
</dbReference>
<feature type="region of interest" description="Disordered" evidence="1">
    <location>
        <begin position="95"/>
        <end position="144"/>
    </location>
</feature>
<sequence length="363" mass="40639">MAKEHDKDGKRTLGILTRLDAAERGPSQEIGLLWKEQMEGRMPTERALDGKYDNALFGSLGDNSLVSQQARLRANIREMNRLFGRVMLEAGRKFNMEQESDGDDSASRSEEVGENEPEQRSEGSGLRDTYSQGSQDELAPVLPSIDGDESLSPACVFPALDSEVLDSDVEVSSVLPKTAVFLFYTHKKPRLVTREDLEGSVLRFIARWRGTEGHGDTNTALTKEVYNVQTSPWEAIVGNHSQALWQAVEQFVTLALVETVDARVRRGLEKEIVKPGMKQLQKRFFAKRQEILEAHRNVDPSCYDGLINRPALTAQSNKLANRLGHWVGDNSELQDATDDRTYTNFPLAMERFSAARTVDLAEL</sequence>
<organism evidence="2 3">
    <name type="scientific">Neonectria magnoliae</name>
    <dbReference type="NCBI Taxonomy" id="2732573"/>
    <lineage>
        <taxon>Eukaryota</taxon>
        <taxon>Fungi</taxon>
        <taxon>Dikarya</taxon>
        <taxon>Ascomycota</taxon>
        <taxon>Pezizomycotina</taxon>
        <taxon>Sordariomycetes</taxon>
        <taxon>Hypocreomycetidae</taxon>
        <taxon>Hypocreales</taxon>
        <taxon>Nectriaceae</taxon>
        <taxon>Neonectria</taxon>
    </lineage>
</organism>
<reference evidence="2 3" key="1">
    <citation type="journal article" date="2025" name="Microbiol. Resour. Announc.">
        <title>Draft genome sequences for Neonectria magnoliae and Neonectria punicea, canker pathogens of Liriodendron tulipifera and Acer saccharum in West Virginia.</title>
        <authorList>
            <person name="Petronek H.M."/>
            <person name="Kasson M.T."/>
            <person name="Metheny A.M."/>
            <person name="Stauder C.M."/>
            <person name="Lovett B."/>
            <person name="Lynch S.C."/>
            <person name="Garnas J.R."/>
            <person name="Kasson L.R."/>
            <person name="Stajich J.E."/>
        </authorList>
    </citation>
    <scope>NUCLEOTIDE SEQUENCE [LARGE SCALE GENOMIC DNA]</scope>
    <source>
        <strain evidence="2 3">NRRL 64651</strain>
    </source>
</reference>
<comment type="caution">
    <text evidence="2">The sequence shown here is derived from an EMBL/GenBank/DDBJ whole genome shotgun (WGS) entry which is preliminary data.</text>
</comment>
<proteinExistence type="predicted"/>
<name>A0ABR1IGW4_9HYPO</name>
<feature type="compositionally biased region" description="Basic and acidic residues" evidence="1">
    <location>
        <begin position="105"/>
        <end position="121"/>
    </location>
</feature>
<dbReference type="Proteomes" id="UP001498421">
    <property type="component" value="Unassembled WGS sequence"/>
</dbReference>
<evidence type="ECO:0000313" key="3">
    <source>
        <dbReference type="Proteomes" id="UP001498421"/>
    </source>
</evidence>
<gene>
    <name evidence="2" type="ORF">QQZ08_001192</name>
</gene>